<dbReference type="RefSeq" id="WP_054294167.1">
    <property type="nucleotide sequence ID" value="NZ_CP012752.1"/>
</dbReference>
<comment type="similarity">
    <text evidence="1">Belongs to the LysR transcriptional regulatory family.</text>
</comment>
<name>A0A0N9IC47_9PSEU</name>
<evidence type="ECO:0000256" key="2">
    <source>
        <dbReference type="ARBA" id="ARBA00023015"/>
    </source>
</evidence>
<feature type="domain" description="HTH lysR-type" evidence="5">
    <location>
        <begin position="1"/>
        <end position="58"/>
    </location>
</feature>
<protein>
    <recommendedName>
        <fullName evidence="5">HTH lysR-type domain-containing protein</fullName>
    </recommendedName>
</protein>
<keyword evidence="7" id="KW-1185">Reference proteome</keyword>
<evidence type="ECO:0000313" key="6">
    <source>
        <dbReference type="EMBL" id="ALG12272.1"/>
    </source>
</evidence>
<dbReference type="GO" id="GO:0003700">
    <property type="term" value="F:DNA-binding transcription factor activity"/>
    <property type="evidence" value="ECO:0007669"/>
    <property type="project" value="InterPro"/>
</dbReference>
<dbReference type="InterPro" id="IPR005119">
    <property type="entry name" value="LysR_subst-bd"/>
</dbReference>
<dbReference type="KEGG" id="kphy:AOZ06_40290"/>
<dbReference type="PROSITE" id="PS50931">
    <property type="entry name" value="HTH_LYSR"/>
    <property type="match status" value="1"/>
</dbReference>
<evidence type="ECO:0000313" key="7">
    <source>
        <dbReference type="Proteomes" id="UP000063699"/>
    </source>
</evidence>
<dbReference type="CDD" id="cd08434">
    <property type="entry name" value="PBP2_GltC_like"/>
    <property type="match status" value="1"/>
</dbReference>
<dbReference type="SUPFAM" id="SSF46785">
    <property type="entry name" value="Winged helix' DNA-binding domain"/>
    <property type="match status" value="1"/>
</dbReference>
<dbReference type="AlphaFoldDB" id="A0A0N9IC47"/>
<dbReference type="Gene3D" id="3.40.190.290">
    <property type="match status" value="1"/>
</dbReference>
<dbReference type="SUPFAM" id="SSF53850">
    <property type="entry name" value="Periplasmic binding protein-like II"/>
    <property type="match status" value="1"/>
</dbReference>
<evidence type="ECO:0000256" key="4">
    <source>
        <dbReference type="ARBA" id="ARBA00023163"/>
    </source>
</evidence>
<keyword evidence="3" id="KW-0238">DNA-binding</keyword>
<dbReference type="PANTHER" id="PTHR30346">
    <property type="entry name" value="TRANSCRIPTIONAL DUAL REGULATOR HCAR-RELATED"/>
    <property type="match status" value="1"/>
</dbReference>
<dbReference type="PANTHER" id="PTHR30346:SF28">
    <property type="entry name" value="HTH-TYPE TRANSCRIPTIONAL REGULATOR CYNR"/>
    <property type="match status" value="1"/>
</dbReference>
<dbReference type="Pfam" id="PF00126">
    <property type="entry name" value="HTH_1"/>
    <property type="match status" value="1"/>
</dbReference>
<dbReference type="PRINTS" id="PR00039">
    <property type="entry name" value="HTHLYSR"/>
</dbReference>
<dbReference type="EMBL" id="CP012752">
    <property type="protein sequence ID" value="ALG12272.1"/>
    <property type="molecule type" value="Genomic_DNA"/>
</dbReference>
<proteinExistence type="inferred from homology"/>
<dbReference type="GO" id="GO:0003677">
    <property type="term" value="F:DNA binding"/>
    <property type="evidence" value="ECO:0007669"/>
    <property type="project" value="UniProtKB-KW"/>
</dbReference>
<organism evidence="6 7">
    <name type="scientific">Kibdelosporangium phytohabitans</name>
    <dbReference type="NCBI Taxonomy" id="860235"/>
    <lineage>
        <taxon>Bacteria</taxon>
        <taxon>Bacillati</taxon>
        <taxon>Actinomycetota</taxon>
        <taxon>Actinomycetes</taxon>
        <taxon>Pseudonocardiales</taxon>
        <taxon>Pseudonocardiaceae</taxon>
        <taxon>Kibdelosporangium</taxon>
    </lineage>
</organism>
<accession>A0A0N9IC47</accession>
<dbReference type="STRING" id="860235.AOZ06_40290"/>
<dbReference type="GO" id="GO:0032993">
    <property type="term" value="C:protein-DNA complex"/>
    <property type="evidence" value="ECO:0007669"/>
    <property type="project" value="TreeGrafter"/>
</dbReference>
<dbReference type="Gene3D" id="1.10.10.10">
    <property type="entry name" value="Winged helix-like DNA-binding domain superfamily/Winged helix DNA-binding domain"/>
    <property type="match status" value="1"/>
</dbReference>
<dbReference type="InterPro" id="IPR036388">
    <property type="entry name" value="WH-like_DNA-bd_sf"/>
</dbReference>
<reference evidence="6 7" key="1">
    <citation type="submission" date="2015-07" db="EMBL/GenBank/DDBJ databases">
        <title>Genome sequencing of Kibdelosporangium phytohabitans.</title>
        <authorList>
            <person name="Qin S."/>
            <person name="Xing K."/>
        </authorList>
    </citation>
    <scope>NUCLEOTIDE SEQUENCE [LARGE SCALE GENOMIC DNA]</scope>
    <source>
        <strain evidence="6 7">KLBMP1111</strain>
    </source>
</reference>
<evidence type="ECO:0000259" key="5">
    <source>
        <dbReference type="PROSITE" id="PS50931"/>
    </source>
</evidence>
<keyword evidence="4" id="KW-0804">Transcription</keyword>
<dbReference type="InterPro" id="IPR000847">
    <property type="entry name" value="LysR_HTH_N"/>
</dbReference>
<dbReference type="Proteomes" id="UP000063699">
    <property type="component" value="Chromosome"/>
</dbReference>
<dbReference type="InterPro" id="IPR036390">
    <property type="entry name" value="WH_DNA-bd_sf"/>
</dbReference>
<evidence type="ECO:0000256" key="1">
    <source>
        <dbReference type="ARBA" id="ARBA00009437"/>
    </source>
</evidence>
<gene>
    <name evidence="6" type="ORF">AOZ06_40290</name>
</gene>
<keyword evidence="2" id="KW-0805">Transcription regulation</keyword>
<dbReference type="FunFam" id="1.10.10.10:FF:000001">
    <property type="entry name" value="LysR family transcriptional regulator"/>
    <property type="match status" value="1"/>
</dbReference>
<sequence>MEIDQLRWFVTVAEGRTVTAAAAELHVSQSALSRGLSRLEQEVGTPLFDRVGRVLRLNSNGQTLLDAAKRALKSIDGAVRTIGTAADPTVGTVRFAFLNTLGNEFVPTLLSGFRALYPEVEFLLRQGGTTRNERYLLDGEVDVVLSARPSDQPGVTWRPIVEEPLTLVVPTGHRLARRRTVRLADVENEPFVTFADGFGLRLITERLCHQAGFAPRIAFEGEEPFTLRGLVGAGCGVALLPPAPGPLPDIVELRISEPLCARTIGIGWCPEHYAPAVVEAFREYVLTEARPSAAWSRFRTDQGRHDPADG</sequence>
<evidence type="ECO:0000256" key="3">
    <source>
        <dbReference type="ARBA" id="ARBA00023125"/>
    </source>
</evidence>
<dbReference type="OrthoDB" id="3181812at2"/>
<dbReference type="Pfam" id="PF03466">
    <property type="entry name" value="LysR_substrate"/>
    <property type="match status" value="1"/>
</dbReference>